<dbReference type="GO" id="GO:0009654">
    <property type="term" value="C:photosystem II oxygen evolving complex"/>
    <property type="evidence" value="ECO:0007669"/>
    <property type="project" value="InterPro"/>
</dbReference>
<sequence length="238" mass="25941">MATTTTTIFLSPSAILSTTTTTTTPPSPCKSLLPFKQPLTNLTAAATIAAILTTAPLPSLAQEFPSYQVYYGTAASAANYGGYGGNSNKKDSAEYVYDVPAGWKERLVSKVEKGTNGTDSEFYNPKKKAEKEYLTFLAGFRQLAPKDVILNNLALSDVDLQDLIANADSLSSEEVKDDKGQLYYVYEIDGVGTHSLISVTCAKNKLYAHFVNAPTPEWNRDKDMLRHVHESFKTVGSF</sequence>
<dbReference type="GO" id="GO:0015979">
    <property type="term" value="P:photosynthesis"/>
    <property type="evidence" value="ECO:0007669"/>
    <property type="project" value="InterPro"/>
</dbReference>
<dbReference type="AlphaFoldDB" id="A0A4D6M2W6"/>
<evidence type="ECO:0000313" key="3">
    <source>
        <dbReference type="Proteomes" id="UP000501690"/>
    </source>
</evidence>
<dbReference type="Gramene" id="Vigun01g021500.1.v1.2">
    <property type="protein sequence ID" value="Vigun01g021500.1.v1.2"/>
    <property type="gene ID" value="Vigun01g021500.v1.2"/>
</dbReference>
<protein>
    <submittedName>
        <fullName evidence="2">Mog1/PsbP</fullName>
    </submittedName>
</protein>
<dbReference type="Proteomes" id="UP000501690">
    <property type="component" value="Linkage Group LG6"/>
</dbReference>
<evidence type="ECO:0000313" key="2">
    <source>
        <dbReference type="EMBL" id="QCD95562.1"/>
    </source>
</evidence>
<dbReference type="GO" id="GO:0019898">
    <property type="term" value="C:extrinsic component of membrane"/>
    <property type="evidence" value="ECO:0007669"/>
    <property type="project" value="InterPro"/>
</dbReference>
<accession>A0A4D6M2W6</accession>
<dbReference type="SUPFAM" id="SSF55724">
    <property type="entry name" value="Mog1p/PsbP-like"/>
    <property type="match status" value="1"/>
</dbReference>
<evidence type="ECO:0000259" key="1">
    <source>
        <dbReference type="Pfam" id="PF01789"/>
    </source>
</evidence>
<dbReference type="Pfam" id="PF01789">
    <property type="entry name" value="PsbP"/>
    <property type="match status" value="1"/>
</dbReference>
<dbReference type="InterPro" id="IPR016123">
    <property type="entry name" value="Mog1/PsbP_a/b/a-sand"/>
</dbReference>
<reference evidence="2 3" key="1">
    <citation type="submission" date="2019-04" db="EMBL/GenBank/DDBJ databases">
        <title>An improved genome assembly and genetic linkage map for asparagus bean, Vigna unguiculata ssp. sesquipedialis.</title>
        <authorList>
            <person name="Xia Q."/>
            <person name="Zhang R."/>
            <person name="Dong Y."/>
        </authorList>
    </citation>
    <scope>NUCLEOTIDE SEQUENCE [LARGE SCALE GENOMIC DNA]</scope>
    <source>
        <tissue evidence="2">Leaf</tissue>
    </source>
</reference>
<dbReference type="OrthoDB" id="1916780at2759"/>
<dbReference type="Gene3D" id="3.40.1000.10">
    <property type="entry name" value="Mog1/PsbP, alpha/beta/alpha sandwich"/>
    <property type="match status" value="1"/>
</dbReference>
<dbReference type="InterPro" id="IPR002683">
    <property type="entry name" value="PsbP_C"/>
</dbReference>
<dbReference type="EMBL" id="CP039350">
    <property type="protein sequence ID" value="QCD95562.1"/>
    <property type="molecule type" value="Genomic_DNA"/>
</dbReference>
<name>A0A4D6M2W6_VIGUN</name>
<dbReference type="PANTHER" id="PTHR31407:SF20">
    <property type="entry name" value="THYLAKOID LUMENAL 19 KDA PROTEIN, CHLOROPLASTIC"/>
    <property type="match status" value="1"/>
</dbReference>
<dbReference type="GO" id="GO:0005509">
    <property type="term" value="F:calcium ion binding"/>
    <property type="evidence" value="ECO:0007669"/>
    <property type="project" value="InterPro"/>
</dbReference>
<gene>
    <name evidence="2" type="ORF">DEO72_LG6g256</name>
</gene>
<proteinExistence type="predicted"/>
<dbReference type="PANTHER" id="PTHR31407">
    <property type="match status" value="1"/>
</dbReference>
<keyword evidence="3" id="KW-1185">Reference proteome</keyword>
<organism evidence="2 3">
    <name type="scientific">Vigna unguiculata</name>
    <name type="common">Cowpea</name>
    <dbReference type="NCBI Taxonomy" id="3917"/>
    <lineage>
        <taxon>Eukaryota</taxon>
        <taxon>Viridiplantae</taxon>
        <taxon>Streptophyta</taxon>
        <taxon>Embryophyta</taxon>
        <taxon>Tracheophyta</taxon>
        <taxon>Spermatophyta</taxon>
        <taxon>Magnoliopsida</taxon>
        <taxon>eudicotyledons</taxon>
        <taxon>Gunneridae</taxon>
        <taxon>Pentapetalae</taxon>
        <taxon>rosids</taxon>
        <taxon>fabids</taxon>
        <taxon>Fabales</taxon>
        <taxon>Fabaceae</taxon>
        <taxon>Papilionoideae</taxon>
        <taxon>50 kb inversion clade</taxon>
        <taxon>NPAAA clade</taxon>
        <taxon>indigoferoid/millettioid clade</taxon>
        <taxon>Phaseoleae</taxon>
        <taxon>Vigna</taxon>
    </lineage>
</organism>
<feature type="domain" description="PsbP C-terminal" evidence="1">
    <location>
        <begin position="95"/>
        <end position="233"/>
    </location>
</feature>